<reference evidence="3 5" key="1">
    <citation type="submission" date="2023-11" db="EMBL/GenBank/DDBJ databases">
        <title>MicrobeMod: A computational toolkit for identifying prokaryotic methylation and restriction-modification with nanopore sequencing.</title>
        <authorList>
            <person name="Crits-Christoph A."/>
            <person name="Kang S.C."/>
            <person name="Lee H."/>
            <person name="Ostrov N."/>
        </authorList>
    </citation>
    <scope>NUCLEOTIDE SEQUENCE [LARGE SCALE GENOMIC DNA]</scope>
    <source>
        <strain evidence="3 5">DSMZ 700</strain>
    </source>
</reference>
<dbReference type="EMBL" id="JAWXYB010000021">
    <property type="protein sequence ID" value="MDX5933068.1"/>
    <property type="molecule type" value="Genomic_DNA"/>
</dbReference>
<protein>
    <recommendedName>
        <fullName evidence="1">DUF7673 domain-containing protein</fullName>
    </recommendedName>
</protein>
<comment type="caution">
    <text evidence="3">The sequence shown here is derived from an EMBL/GenBank/DDBJ whole genome shotgun (WGS) entry which is preliminary data.</text>
</comment>
<evidence type="ECO:0000313" key="3">
    <source>
        <dbReference type="EMBL" id="MDX5929413.1"/>
    </source>
</evidence>
<name>A0AAW9DK52_ACIAO</name>
<dbReference type="EMBL" id="JAWXYB010000003">
    <property type="protein sequence ID" value="MDX5929406.1"/>
    <property type="molecule type" value="Genomic_DNA"/>
</dbReference>
<keyword evidence="5" id="KW-1185">Reference proteome</keyword>
<gene>
    <name evidence="2" type="ORF">SIL87_01320</name>
    <name evidence="3" type="ORF">SIL87_01355</name>
    <name evidence="4" type="ORF">SIL87_20160</name>
</gene>
<dbReference type="EMBL" id="JAWXYB010000004">
    <property type="protein sequence ID" value="MDX5929413.1"/>
    <property type="molecule type" value="Genomic_DNA"/>
</dbReference>
<evidence type="ECO:0000259" key="1">
    <source>
        <dbReference type="Pfam" id="PF24720"/>
    </source>
</evidence>
<dbReference type="RefSeq" id="WP_319612488.1">
    <property type="nucleotide sequence ID" value="NZ_JAWXYB010000003.1"/>
</dbReference>
<dbReference type="InterPro" id="IPR056090">
    <property type="entry name" value="DUF7673"/>
</dbReference>
<dbReference type="Pfam" id="PF24720">
    <property type="entry name" value="DUF7673"/>
    <property type="match status" value="1"/>
</dbReference>
<proteinExistence type="predicted"/>
<evidence type="ECO:0000313" key="4">
    <source>
        <dbReference type="EMBL" id="MDX5933068.1"/>
    </source>
</evidence>
<accession>A0AAW9DK52</accession>
<sequence>MNVVQIPRRAGTSGINDGQRAALERLITIAKGGSGQCERVADFLLAWWNGADCGRFDLTSLWGLEPHIAGDIVTVFGLISQLCSYPDRLGYEADFKDIIRVWRPHLAG</sequence>
<organism evidence="3 5">
    <name type="scientific">Acidiphilium acidophilum</name>
    <name type="common">Thiobacillus acidophilus</name>
    <dbReference type="NCBI Taxonomy" id="76588"/>
    <lineage>
        <taxon>Bacteria</taxon>
        <taxon>Pseudomonadati</taxon>
        <taxon>Pseudomonadota</taxon>
        <taxon>Alphaproteobacteria</taxon>
        <taxon>Acetobacterales</taxon>
        <taxon>Acidocellaceae</taxon>
        <taxon>Acidiphilium</taxon>
    </lineage>
</organism>
<feature type="domain" description="DUF7673" evidence="1">
    <location>
        <begin position="20"/>
        <end position="103"/>
    </location>
</feature>
<evidence type="ECO:0000313" key="5">
    <source>
        <dbReference type="Proteomes" id="UP001279553"/>
    </source>
</evidence>
<dbReference type="Proteomes" id="UP001279553">
    <property type="component" value="Unassembled WGS sequence"/>
</dbReference>
<dbReference type="AlphaFoldDB" id="A0AAW9DK52"/>
<evidence type="ECO:0000313" key="2">
    <source>
        <dbReference type="EMBL" id="MDX5929406.1"/>
    </source>
</evidence>